<keyword evidence="2" id="KW-1185">Reference proteome</keyword>
<organism evidence="1 2">
    <name type="scientific">Cronartium quercuum f. sp. fusiforme G11</name>
    <dbReference type="NCBI Taxonomy" id="708437"/>
    <lineage>
        <taxon>Eukaryota</taxon>
        <taxon>Fungi</taxon>
        <taxon>Dikarya</taxon>
        <taxon>Basidiomycota</taxon>
        <taxon>Pucciniomycotina</taxon>
        <taxon>Pucciniomycetes</taxon>
        <taxon>Pucciniales</taxon>
        <taxon>Coleosporiaceae</taxon>
        <taxon>Cronartium</taxon>
    </lineage>
</organism>
<accession>A0A9P6N839</accession>
<sequence length="481" mass="56032">MYYGAFKKYPPYPTEEQSRDFISTTHHKNIYSKFFIQEGKLSIGQAGEIFDALEDWFEAIKVKWIENLKEMFPNDQKKVDDTISYVTEKLFCHLVLGFLGGLKMMYYGSGTKMSTKVLMQEGSKYLQVFMLPWKNVRLESILNTQKQGSTSDRVEWFHTENVLTHLFMVDKSVPYISHTLIVYMLGDWASKHNEVSHIITDTNPFQENCFGVFFQKTGVTLNVKLELLGKDYKPPVNSRNAMIQLRELKDTKKSNIDKVSGCQLLFDFLSRVGKDYGKQFDELVNQMDTFFKQLKSTLIAQYHEQNASSEQIRSPSEYLESQECLNMISKAIDESRHMVPAFVGILALLNQDQKVPSGLKNLLLHGCSFFQEYFSQWKQLNMKNGDKAGIYNLEREAFKGRNDFQSPRRTMQLFMAPNKQYWDYQFVWYLAQLWYDSVLYQPFDQSGASAFNVMLLDGAKLQDVWSDSLRVAESKRRRSHS</sequence>
<dbReference type="Proteomes" id="UP000886653">
    <property type="component" value="Unassembled WGS sequence"/>
</dbReference>
<evidence type="ECO:0000313" key="2">
    <source>
        <dbReference type="Proteomes" id="UP000886653"/>
    </source>
</evidence>
<dbReference type="EMBL" id="MU167814">
    <property type="protein sequence ID" value="KAG0139100.1"/>
    <property type="molecule type" value="Genomic_DNA"/>
</dbReference>
<comment type="caution">
    <text evidence="1">The sequence shown here is derived from an EMBL/GenBank/DDBJ whole genome shotgun (WGS) entry which is preliminary data.</text>
</comment>
<protein>
    <submittedName>
        <fullName evidence="1">Uncharacterized protein</fullName>
    </submittedName>
</protein>
<proteinExistence type="predicted"/>
<evidence type="ECO:0000313" key="1">
    <source>
        <dbReference type="EMBL" id="KAG0139100.1"/>
    </source>
</evidence>
<dbReference type="AlphaFoldDB" id="A0A9P6N839"/>
<reference evidence="1" key="1">
    <citation type="submission" date="2013-11" db="EMBL/GenBank/DDBJ databases">
        <title>Genome sequence of the fusiform rust pathogen reveals effectors for host alternation and coevolution with pine.</title>
        <authorList>
            <consortium name="DOE Joint Genome Institute"/>
            <person name="Smith K."/>
            <person name="Pendleton A."/>
            <person name="Kubisiak T."/>
            <person name="Anderson C."/>
            <person name="Salamov A."/>
            <person name="Aerts A."/>
            <person name="Riley R."/>
            <person name="Clum A."/>
            <person name="Lindquist E."/>
            <person name="Ence D."/>
            <person name="Campbell M."/>
            <person name="Kronenberg Z."/>
            <person name="Feau N."/>
            <person name="Dhillon B."/>
            <person name="Hamelin R."/>
            <person name="Burleigh J."/>
            <person name="Smith J."/>
            <person name="Yandell M."/>
            <person name="Nelson C."/>
            <person name="Grigoriev I."/>
            <person name="Davis J."/>
        </authorList>
    </citation>
    <scope>NUCLEOTIDE SEQUENCE</scope>
    <source>
        <strain evidence="1">G11</strain>
    </source>
</reference>
<gene>
    <name evidence="1" type="ORF">CROQUDRAFT_102180</name>
</gene>
<name>A0A9P6N839_9BASI</name>